<sequence length="79" mass="9196">MKFQMNLYRGVGPNMVRSYSVCVAEYLNSPWCLRLPLLRNRWKVAVESQGWQFSVMASEVGLVIKRCRFNPGRTLLFVP</sequence>
<protein>
    <submittedName>
        <fullName evidence="1">Uncharacterized protein</fullName>
    </submittedName>
</protein>
<evidence type="ECO:0000313" key="1">
    <source>
        <dbReference type="EMBL" id="JAH74134.1"/>
    </source>
</evidence>
<reference evidence="1" key="2">
    <citation type="journal article" date="2015" name="Fish Shellfish Immunol.">
        <title>Early steps in the European eel (Anguilla anguilla)-Vibrio vulnificus interaction in the gills: Role of the RtxA13 toxin.</title>
        <authorList>
            <person name="Callol A."/>
            <person name="Pajuelo D."/>
            <person name="Ebbesson L."/>
            <person name="Teles M."/>
            <person name="MacKenzie S."/>
            <person name="Amaro C."/>
        </authorList>
    </citation>
    <scope>NUCLEOTIDE SEQUENCE</scope>
</reference>
<organism evidence="1">
    <name type="scientific">Anguilla anguilla</name>
    <name type="common">European freshwater eel</name>
    <name type="synonym">Muraena anguilla</name>
    <dbReference type="NCBI Taxonomy" id="7936"/>
    <lineage>
        <taxon>Eukaryota</taxon>
        <taxon>Metazoa</taxon>
        <taxon>Chordata</taxon>
        <taxon>Craniata</taxon>
        <taxon>Vertebrata</taxon>
        <taxon>Euteleostomi</taxon>
        <taxon>Actinopterygii</taxon>
        <taxon>Neopterygii</taxon>
        <taxon>Teleostei</taxon>
        <taxon>Anguilliformes</taxon>
        <taxon>Anguillidae</taxon>
        <taxon>Anguilla</taxon>
    </lineage>
</organism>
<name>A0A0E9V7N5_ANGAN</name>
<dbReference type="EMBL" id="GBXM01034443">
    <property type="protein sequence ID" value="JAH74134.1"/>
    <property type="molecule type" value="Transcribed_RNA"/>
</dbReference>
<accession>A0A0E9V7N5</accession>
<reference evidence="1" key="1">
    <citation type="submission" date="2014-11" db="EMBL/GenBank/DDBJ databases">
        <authorList>
            <person name="Amaro Gonzalez C."/>
        </authorList>
    </citation>
    <scope>NUCLEOTIDE SEQUENCE</scope>
</reference>
<proteinExistence type="predicted"/>
<dbReference type="AlphaFoldDB" id="A0A0E9V7N5"/>